<keyword evidence="1" id="KW-0812">Transmembrane</keyword>
<name>A0ABN1UUL6_9ACTN</name>
<feature type="transmembrane region" description="Helical" evidence="1">
    <location>
        <begin position="144"/>
        <end position="162"/>
    </location>
</feature>
<evidence type="ECO:0000256" key="1">
    <source>
        <dbReference type="SAM" id="Phobius"/>
    </source>
</evidence>
<comment type="caution">
    <text evidence="2">The sequence shown here is derived from an EMBL/GenBank/DDBJ whole genome shotgun (WGS) entry which is preliminary data.</text>
</comment>
<feature type="transmembrane region" description="Helical" evidence="1">
    <location>
        <begin position="169"/>
        <end position="188"/>
    </location>
</feature>
<protein>
    <recommendedName>
        <fullName evidence="4">Integral membrane protein</fullName>
    </recommendedName>
</protein>
<keyword evidence="3" id="KW-1185">Reference proteome</keyword>
<evidence type="ECO:0000313" key="2">
    <source>
        <dbReference type="EMBL" id="GAA1170935.1"/>
    </source>
</evidence>
<proteinExistence type="predicted"/>
<gene>
    <name evidence="2" type="ORF">GCM10009654_30200</name>
</gene>
<sequence length="246" mass="24134">MTDARSPLRALRAAAFAAVCVTVAALGHSYTSGGEIPAASLWAAFGMTGVAAWSAGRRPRGTWSIGAGMLTVQGALHVLFSGVLPFALPYGSANGSTPEHGPHADALMEAGAGVGAGVGTVGGAEAVGGAAPGVMPVLGGSPGTTGMVVAHLLAAVVCAWWLARGEAALLALARAVGALAFAPLRLLFTAVRPAVAFPSPRPGRGTVGAAHHIRGVVLAHALSRRGPPACRTPRATAPGAAAVTAV</sequence>
<keyword evidence="1" id="KW-1133">Transmembrane helix</keyword>
<evidence type="ECO:0008006" key="4">
    <source>
        <dbReference type="Google" id="ProtNLM"/>
    </source>
</evidence>
<feature type="transmembrane region" description="Helical" evidence="1">
    <location>
        <begin position="68"/>
        <end position="88"/>
    </location>
</feature>
<evidence type="ECO:0000313" key="3">
    <source>
        <dbReference type="Proteomes" id="UP001501371"/>
    </source>
</evidence>
<dbReference type="RefSeq" id="WP_344275904.1">
    <property type="nucleotide sequence ID" value="NZ_BAAAKV010000024.1"/>
</dbReference>
<reference evidence="2 3" key="1">
    <citation type="journal article" date="2019" name="Int. J. Syst. Evol. Microbiol.">
        <title>The Global Catalogue of Microorganisms (GCM) 10K type strain sequencing project: providing services to taxonomists for standard genome sequencing and annotation.</title>
        <authorList>
            <consortium name="The Broad Institute Genomics Platform"/>
            <consortium name="The Broad Institute Genome Sequencing Center for Infectious Disease"/>
            <person name="Wu L."/>
            <person name="Ma J."/>
        </authorList>
    </citation>
    <scope>NUCLEOTIDE SEQUENCE [LARGE SCALE GENOMIC DNA]</scope>
    <source>
        <strain evidence="2 3">JCM 12696</strain>
    </source>
</reference>
<organism evidence="2 3">
    <name type="scientific">Streptomyces hebeiensis</name>
    <dbReference type="NCBI Taxonomy" id="229486"/>
    <lineage>
        <taxon>Bacteria</taxon>
        <taxon>Bacillati</taxon>
        <taxon>Actinomycetota</taxon>
        <taxon>Actinomycetes</taxon>
        <taxon>Kitasatosporales</taxon>
        <taxon>Streptomycetaceae</taxon>
        <taxon>Streptomyces</taxon>
    </lineage>
</organism>
<keyword evidence="1" id="KW-0472">Membrane</keyword>
<dbReference type="EMBL" id="BAAAKV010000024">
    <property type="protein sequence ID" value="GAA1170935.1"/>
    <property type="molecule type" value="Genomic_DNA"/>
</dbReference>
<dbReference type="Proteomes" id="UP001501371">
    <property type="component" value="Unassembled WGS sequence"/>
</dbReference>
<feature type="transmembrane region" description="Helical" evidence="1">
    <location>
        <begin position="39"/>
        <end position="56"/>
    </location>
</feature>
<accession>A0ABN1UUL6</accession>